<dbReference type="RefSeq" id="WP_158385207.1">
    <property type="nucleotide sequence ID" value="NZ_CP007174.1"/>
</dbReference>
<evidence type="ECO:0000256" key="1">
    <source>
        <dbReference type="SAM" id="MobiDB-lite"/>
    </source>
</evidence>
<feature type="compositionally biased region" description="Basic and acidic residues" evidence="1">
    <location>
        <begin position="1"/>
        <end position="12"/>
    </location>
</feature>
<dbReference type="Proteomes" id="UP000028194">
    <property type="component" value="Chromosome"/>
</dbReference>
<organism evidence="2 3">
    <name type="scientific">Candidatus Nitrososphaera evergladensis SR1</name>
    <dbReference type="NCBI Taxonomy" id="1459636"/>
    <lineage>
        <taxon>Archaea</taxon>
        <taxon>Nitrososphaerota</taxon>
        <taxon>Nitrososphaeria</taxon>
        <taxon>Nitrososphaerales</taxon>
        <taxon>Nitrososphaeraceae</taxon>
        <taxon>Nitrososphaera</taxon>
    </lineage>
</organism>
<accession>A0A075MPN1</accession>
<dbReference type="AlphaFoldDB" id="A0A075MPN1"/>
<sequence>MAQKGSEDERTRKPAVKHRQYDDKTLENMMRYYNLGENYESLLRYIKRRGLVEGDS</sequence>
<reference evidence="2 3" key="1">
    <citation type="journal article" date="2014" name="PLoS ONE">
        <title>Genome Sequence of Candidatus Nitrososphaera evergladensis from Group I.1b Enriched from Everglades Soil Reveals Novel Genomic Features of the Ammonia-Oxidizing Archaea.</title>
        <authorList>
            <person name="Zhalnina K.V."/>
            <person name="Dias R."/>
            <person name="Leonard M.T."/>
            <person name="Dorr de Quadros P."/>
            <person name="Camargo F.A."/>
            <person name="Drew J.C."/>
            <person name="Farmerie W.G."/>
            <person name="Daroub S.H."/>
            <person name="Triplett E.W."/>
        </authorList>
    </citation>
    <scope>NUCLEOTIDE SEQUENCE [LARGE SCALE GENOMIC DNA]</scope>
    <source>
        <strain evidence="2 3">SR1</strain>
    </source>
</reference>
<dbReference type="HOGENOM" id="CLU_3003272_0_0_2"/>
<name>A0A075MPN1_9ARCH</name>
<dbReference type="OrthoDB" id="375740at2157"/>
<evidence type="ECO:0000313" key="2">
    <source>
        <dbReference type="EMBL" id="AIF83521.1"/>
    </source>
</evidence>
<evidence type="ECO:0000313" key="3">
    <source>
        <dbReference type="Proteomes" id="UP000028194"/>
    </source>
</evidence>
<keyword evidence="3" id="KW-1185">Reference proteome</keyword>
<proteinExistence type="predicted"/>
<dbReference type="KEGG" id="nev:NTE_01457"/>
<gene>
    <name evidence="2" type="ORF">NTE_01457</name>
</gene>
<dbReference type="GeneID" id="43502605"/>
<protein>
    <submittedName>
        <fullName evidence="2">Uncharacterized protein</fullName>
    </submittedName>
</protein>
<dbReference type="STRING" id="1459636.NTE_01457"/>
<feature type="region of interest" description="Disordered" evidence="1">
    <location>
        <begin position="1"/>
        <end position="21"/>
    </location>
</feature>
<dbReference type="EMBL" id="CP007174">
    <property type="protein sequence ID" value="AIF83521.1"/>
    <property type="molecule type" value="Genomic_DNA"/>
</dbReference>